<dbReference type="PANTHER" id="PTHR38133:SF1">
    <property type="entry name" value="SLR1429 PROTEIN"/>
    <property type="match status" value="1"/>
</dbReference>
<feature type="region of interest" description="Disordered" evidence="2">
    <location>
        <begin position="264"/>
        <end position="292"/>
    </location>
</feature>
<evidence type="ECO:0000313" key="5">
    <source>
        <dbReference type="Proteomes" id="UP000291469"/>
    </source>
</evidence>
<protein>
    <recommendedName>
        <fullName evidence="3">SWIM-type domain-containing protein</fullName>
    </recommendedName>
</protein>
<dbReference type="EMBL" id="CP036402">
    <property type="protein sequence ID" value="QBI19020.1"/>
    <property type="molecule type" value="Genomic_DNA"/>
</dbReference>
<dbReference type="Proteomes" id="UP000291469">
    <property type="component" value="Chromosome"/>
</dbReference>
<dbReference type="KEGG" id="erz:ER308_05315"/>
<dbReference type="InterPro" id="IPR007527">
    <property type="entry name" value="Znf_SWIM"/>
</dbReference>
<keyword evidence="1" id="KW-0862">Zinc</keyword>
<evidence type="ECO:0000256" key="2">
    <source>
        <dbReference type="SAM" id="MobiDB-lite"/>
    </source>
</evidence>
<dbReference type="PROSITE" id="PS50966">
    <property type="entry name" value="ZF_SWIM"/>
    <property type="match status" value="1"/>
</dbReference>
<proteinExistence type="predicted"/>
<dbReference type="GO" id="GO:0008270">
    <property type="term" value="F:zinc ion binding"/>
    <property type="evidence" value="ECO:0007669"/>
    <property type="project" value="UniProtKB-KW"/>
</dbReference>
<dbReference type="OrthoDB" id="188274at2"/>
<accession>A0A411YCU8</accession>
<dbReference type="AlphaFoldDB" id="A0A411YCU8"/>
<name>A0A411YCU8_9ACTN</name>
<evidence type="ECO:0000313" key="4">
    <source>
        <dbReference type="EMBL" id="QBI19020.1"/>
    </source>
</evidence>
<dbReference type="PANTHER" id="PTHR38133">
    <property type="entry name" value="SLR1429 PROTEIN"/>
    <property type="match status" value="1"/>
</dbReference>
<feature type="domain" description="SWIM-type" evidence="3">
    <location>
        <begin position="120"/>
        <end position="155"/>
    </location>
</feature>
<reference evidence="4 5" key="1">
    <citation type="submission" date="2019-01" db="EMBL/GenBank/DDBJ databases">
        <title>Egibacter rhizosphaerae EGI 80759T.</title>
        <authorList>
            <person name="Chen D.-D."/>
            <person name="Tian Y."/>
            <person name="Jiao J.-Y."/>
            <person name="Zhang X.-T."/>
            <person name="Zhang Y.-G."/>
            <person name="Zhang Y."/>
            <person name="Xiao M."/>
            <person name="Shu W.-S."/>
            <person name="Li W.-J."/>
        </authorList>
    </citation>
    <scope>NUCLEOTIDE SEQUENCE [LARGE SCALE GENOMIC DNA]</scope>
    <source>
        <strain evidence="4 5">EGI 80759</strain>
    </source>
</reference>
<evidence type="ECO:0000256" key="1">
    <source>
        <dbReference type="PROSITE-ProRule" id="PRU00325"/>
    </source>
</evidence>
<organism evidence="4 5">
    <name type="scientific">Egibacter rhizosphaerae</name>
    <dbReference type="NCBI Taxonomy" id="1670831"/>
    <lineage>
        <taxon>Bacteria</taxon>
        <taxon>Bacillati</taxon>
        <taxon>Actinomycetota</taxon>
        <taxon>Nitriliruptoria</taxon>
        <taxon>Egibacterales</taxon>
        <taxon>Egibacteraceae</taxon>
        <taxon>Egibacter</taxon>
    </lineage>
</organism>
<sequence>MTDARESVAGSGSAESAGDWAAAWRALVERPDVEVTKRLRQGHAFHRASRTGDLRVQPGRVSVRVQDARATPYTPELELTPLDDEAWITVIEVLAGKLRHSARLLAGQAPDGLDAELAGTGVRVFPRYEELATSCDCADRVWPCAHVAALWEAFEELLAEEPFALFKVRGRGRERLLAELAEARRQRSRGTARRALPLEELEATRWSRTAEPIEGFGVPPAEEPRTPAGPLKLLGDPPGWAGGVDAWNLFSPLVSAAAEWAASLEEAAASSSDDGTPRGTGYRAEAGSRPDS</sequence>
<keyword evidence="5" id="KW-1185">Reference proteome</keyword>
<evidence type="ECO:0000259" key="3">
    <source>
        <dbReference type="PROSITE" id="PS50966"/>
    </source>
</evidence>
<keyword evidence="1" id="KW-0479">Metal-binding</keyword>
<keyword evidence="1" id="KW-0863">Zinc-finger</keyword>
<dbReference type="RefSeq" id="WP_131154017.1">
    <property type="nucleotide sequence ID" value="NZ_CP036402.1"/>
</dbReference>
<gene>
    <name evidence="4" type="ORF">ER308_05315</name>
</gene>